<feature type="chain" id="PRO_5026121421" description="Extracellular membrane protein CFEM domain-containing protein" evidence="2">
    <location>
        <begin position="21"/>
        <end position="216"/>
    </location>
</feature>
<evidence type="ECO:0000256" key="2">
    <source>
        <dbReference type="SAM" id="SignalP"/>
    </source>
</evidence>
<dbReference type="Proteomes" id="UP000800041">
    <property type="component" value="Unassembled WGS sequence"/>
</dbReference>
<proteinExistence type="predicted"/>
<reference evidence="3" key="1">
    <citation type="journal article" date="2020" name="Stud. Mycol.">
        <title>101 Dothideomycetes genomes: a test case for predicting lifestyles and emergence of pathogens.</title>
        <authorList>
            <person name="Haridas S."/>
            <person name="Albert R."/>
            <person name="Binder M."/>
            <person name="Bloem J."/>
            <person name="Labutti K."/>
            <person name="Salamov A."/>
            <person name="Andreopoulos B."/>
            <person name="Baker S."/>
            <person name="Barry K."/>
            <person name="Bills G."/>
            <person name="Bluhm B."/>
            <person name="Cannon C."/>
            <person name="Castanera R."/>
            <person name="Culley D."/>
            <person name="Daum C."/>
            <person name="Ezra D."/>
            <person name="Gonzalez J."/>
            <person name="Henrissat B."/>
            <person name="Kuo A."/>
            <person name="Liang C."/>
            <person name="Lipzen A."/>
            <person name="Lutzoni F."/>
            <person name="Magnuson J."/>
            <person name="Mondo S."/>
            <person name="Nolan M."/>
            <person name="Ohm R."/>
            <person name="Pangilinan J."/>
            <person name="Park H.-J."/>
            <person name="Ramirez L."/>
            <person name="Alfaro M."/>
            <person name="Sun H."/>
            <person name="Tritt A."/>
            <person name="Yoshinaga Y."/>
            <person name="Zwiers L.-H."/>
            <person name="Turgeon B."/>
            <person name="Goodwin S."/>
            <person name="Spatafora J."/>
            <person name="Crous P."/>
            <person name="Grigoriev I."/>
        </authorList>
    </citation>
    <scope>NUCLEOTIDE SEQUENCE</scope>
    <source>
        <strain evidence="3">CBS 113979</strain>
    </source>
</reference>
<feature type="region of interest" description="Disordered" evidence="1">
    <location>
        <begin position="158"/>
        <end position="192"/>
    </location>
</feature>
<organism evidence="3 4">
    <name type="scientific">Aulographum hederae CBS 113979</name>
    <dbReference type="NCBI Taxonomy" id="1176131"/>
    <lineage>
        <taxon>Eukaryota</taxon>
        <taxon>Fungi</taxon>
        <taxon>Dikarya</taxon>
        <taxon>Ascomycota</taxon>
        <taxon>Pezizomycotina</taxon>
        <taxon>Dothideomycetes</taxon>
        <taxon>Pleosporomycetidae</taxon>
        <taxon>Aulographales</taxon>
        <taxon>Aulographaceae</taxon>
    </lineage>
</organism>
<evidence type="ECO:0000313" key="4">
    <source>
        <dbReference type="Proteomes" id="UP000800041"/>
    </source>
</evidence>
<sequence>MFSKTALLFAGLAVSRLALAQSPPACLLGALNTQPNPADTEAICGNASEVQEAIASMCGANTNAAMSAFASTCSADGVSVSSYVGSASATGSKSASHSASHSASRTASGSASGSASASASATHHSSASDSEVFSNHVSHNSTVSMPLSTGMLTATGTGAVPTGAAGETNGTLVVGSPTATGSSTGSSPLPSNAAGQAHVGPFVAAALAAAGLAILA</sequence>
<dbReference type="EMBL" id="ML977150">
    <property type="protein sequence ID" value="KAF1987964.1"/>
    <property type="molecule type" value="Genomic_DNA"/>
</dbReference>
<keyword evidence="2" id="KW-0732">Signal</keyword>
<keyword evidence="4" id="KW-1185">Reference proteome</keyword>
<gene>
    <name evidence="3" type="ORF">K402DRAFT_392245</name>
</gene>
<name>A0A6G1H4H1_9PEZI</name>
<dbReference type="OrthoDB" id="4776947at2759"/>
<feature type="signal peptide" evidence="2">
    <location>
        <begin position="1"/>
        <end position="20"/>
    </location>
</feature>
<dbReference type="AlphaFoldDB" id="A0A6G1H4H1"/>
<evidence type="ECO:0008006" key="5">
    <source>
        <dbReference type="Google" id="ProtNLM"/>
    </source>
</evidence>
<accession>A0A6G1H4H1</accession>
<evidence type="ECO:0000313" key="3">
    <source>
        <dbReference type="EMBL" id="KAF1987964.1"/>
    </source>
</evidence>
<feature type="compositionally biased region" description="Low complexity" evidence="1">
    <location>
        <begin position="91"/>
        <end position="128"/>
    </location>
</feature>
<feature type="region of interest" description="Disordered" evidence="1">
    <location>
        <begin position="91"/>
        <end position="134"/>
    </location>
</feature>
<protein>
    <recommendedName>
        <fullName evidence="5">Extracellular membrane protein CFEM domain-containing protein</fullName>
    </recommendedName>
</protein>
<feature type="compositionally biased region" description="Low complexity" evidence="1">
    <location>
        <begin position="175"/>
        <end position="191"/>
    </location>
</feature>
<evidence type="ECO:0000256" key="1">
    <source>
        <dbReference type="SAM" id="MobiDB-lite"/>
    </source>
</evidence>